<reference evidence="2" key="1">
    <citation type="submission" date="2019-02" db="EMBL/GenBank/DDBJ databases">
        <authorList>
            <person name="Gruber-Vodicka R. H."/>
            <person name="Seah K. B. B."/>
        </authorList>
    </citation>
    <scope>NUCLEOTIDE SEQUENCE</scope>
    <source>
        <strain evidence="2">BECK_BZ106</strain>
        <strain evidence="1">BECK_BZ15</strain>
    </source>
</reference>
<protein>
    <submittedName>
        <fullName evidence="2">Uncharacterized protein</fullName>
    </submittedName>
</protein>
<proteinExistence type="predicted"/>
<sequence length="50" mass="5604">MISIAPPSLWIKVFSKSEMSLKEEEKEEPSGGGIFFNLFATSLSRIDRTV</sequence>
<dbReference type="AlphaFoldDB" id="A0A450SJF3"/>
<evidence type="ECO:0000313" key="2">
    <source>
        <dbReference type="EMBL" id="VFJ53561.1"/>
    </source>
</evidence>
<dbReference type="EMBL" id="CAADFD010000015">
    <property type="protein sequence ID" value="VFJ53561.1"/>
    <property type="molecule type" value="Genomic_DNA"/>
</dbReference>
<evidence type="ECO:0000313" key="1">
    <source>
        <dbReference type="EMBL" id="VFJ48227.1"/>
    </source>
</evidence>
<dbReference type="EMBL" id="CAADEW010000019">
    <property type="protein sequence ID" value="VFJ48227.1"/>
    <property type="molecule type" value="Genomic_DNA"/>
</dbReference>
<name>A0A450SJF3_9GAMM</name>
<gene>
    <name evidence="1" type="ORF">BECKFW1821A_GA0114235_101923</name>
    <name evidence="2" type="ORF">BECKFW1821B_GA0114236_101530</name>
</gene>
<organism evidence="2">
    <name type="scientific">Candidatus Kentrum sp. FW</name>
    <dbReference type="NCBI Taxonomy" id="2126338"/>
    <lineage>
        <taxon>Bacteria</taxon>
        <taxon>Pseudomonadati</taxon>
        <taxon>Pseudomonadota</taxon>
        <taxon>Gammaproteobacteria</taxon>
        <taxon>Candidatus Kentrum</taxon>
    </lineage>
</organism>
<accession>A0A450SJF3</accession>